<keyword evidence="2" id="KW-1185">Reference proteome</keyword>
<accession>A0AAN6RNI4</accession>
<reference evidence="1" key="1">
    <citation type="journal article" date="2023" name="Mol. Phylogenet. Evol.">
        <title>Genome-scale phylogeny and comparative genomics of the fungal order Sordariales.</title>
        <authorList>
            <person name="Hensen N."/>
            <person name="Bonometti L."/>
            <person name="Westerberg I."/>
            <person name="Brannstrom I.O."/>
            <person name="Guillou S."/>
            <person name="Cros-Aarteil S."/>
            <person name="Calhoun S."/>
            <person name="Haridas S."/>
            <person name="Kuo A."/>
            <person name="Mondo S."/>
            <person name="Pangilinan J."/>
            <person name="Riley R."/>
            <person name="LaButti K."/>
            <person name="Andreopoulos B."/>
            <person name="Lipzen A."/>
            <person name="Chen C."/>
            <person name="Yan M."/>
            <person name="Daum C."/>
            <person name="Ng V."/>
            <person name="Clum A."/>
            <person name="Steindorff A."/>
            <person name="Ohm R.A."/>
            <person name="Martin F."/>
            <person name="Silar P."/>
            <person name="Natvig D.O."/>
            <person name="Lalanne C."/>
            <person name="Gautier V."/>
            <person name="Ament-Velasquez S.L."/>
            <person name="Kruys A."/>
            <person name="Hutchinson M.I."/>
            <person name="Powell A.J."/>
            <person name="Barry K."/>
            <person name="Miller A.N."/>
            <person name="Grigoriev I.V."/>
            <person name="Debuchy R."/>
            <person name="Gladieux P."/>
            <person name="Hiltunen Thoren M."/>
            <person name="Johannesson H."/>
        </authorList>
    </citation>
    <scope>NUCLEOTIDE SEQUENCE</scope>
    <source>
        <strain evidence="1">CBS 103.79</strain>
    </source>
</reference>
<evidence type="ECO:0000313" key="2">
    <source>
        <dbReference type="Proteomes" id="UP001303889"/>
    </source>
</evidence>
<protein>
    <recommendedName>
        <fullName evidence="3">F-box domain-containing protein</fullName>
    </recommendedName>
</protein>
<reference evidence="1" key="2">
    <citation type="submission" date="2023-05" db="EMBL/GenBank/DDBJ databases">
        <authorList>
            <consortium name="Lawrence Berkeley National Laboratory"/>
            <person name="Steindorff A."/>
            <person name="Hensen N."/>
            <person name="Bonometti L."/>
            <person name="Westerberg I."/>
            <person name="Brannstrom I.O."/>
            <person name="Guillou S."/>
            <person name="Cros-Aarteil S."/>
            <person name="Calhoun S."/>
            <person name="Haridas S."/>
            <person name="Kuo A."/>
            <person name="Mondo S."/>
            <person name="Pangilinan J."/>
            <person name="Riley R."/>
            <person name="Labutti K."/>
            <person name="Andreopoulos B."/>
            <person name="Lipzen A."/>
            <person name="Chen C."/>
            <person name="Yanf M."/>
            <person name="Daum C."/>
            <person name="Ng V."/>
            <person name="Clum A."/>
            <person name="Ohm R."/>
            <person name="Martin F."/>
            <person name="Silar P."/>
            <person name="Natvig D."/>
            <person name="Lalanne C."/>
            <person name="Gautier V."/>
            <person name="Ament-Velasquez S.L."/>
            <person name="Kruys A."/>
            <person name="Hutchinson M.I."/>
            <person name="Powell A.J."/>
            <person name="Barry K."/>
            <person name="Miller A.N."/>
            <person name="Grigoriev I.V."/>
            <person name="Debuchy R."/>
            <person name="Gladieux P."/>
            <person name="Thoren M.H."/>
            <person name="Johannesson H."/>
        </authorList>
    </citation>
    <scope>NUCLEOTIDE SEQUENCE</scope>
    <source>
        <strain evidence="1">CBS 103.79</strain>
    </source>
</reference>
<evidence type="ECO:0000313" key="1">
    <source>
        <dbReference type="EMBL" id="KAK3897185.1"/>
    </source>
</evidence>
<dbReference type="AlphaFoldDB" id="A0AAN6RNI4"/>
<comment type="caution">
    <text evidence="1">The sequence shown here is derived from an EMBL/GenBank/DDBJ whole genome shotgun (WGS) entry which is preliminary data.</text>
</comment>
<gene>
    <name evidence="1" type="ORF">C8A05DRAFT_39270</name>
</gene>
<dbReference type="Proteomes" id="UP001303889">
    <property type="component" value="Unassembled WGS sequence"/>
</dbReference>
<name>A0AAN6RNI4_9PEZI</name>
<sequence>MPLTQLLPAELLLSILSHLSPSFFTSDIRRLTVSKTWHPLAWSVLVRHLHLTHTSLASFAHNDAAHLRSQPHIASATIILDGTRFPPPPGGSEWSTSLTPNLTALAGSLHRSRGLRALTLKARALDREERSRASLTAPPLASLLEIKHLTSLELDTGTCRVEMAGAGGVHLCAAVAGLLPSLRRLRCRMERICERLLGAEDEAEGGTKLPALQEVVVNLSLSELSEEFVSYRHARGCEGAGHGNSIVGLREGMESQALVLARRMGKGGKVRVISHTLPELDLFAFDAVAGEEEEEGEVEVRRVRLWNNLEWAADGDEADEEDMGGR</sequence>
<proteinExistence type="predicted"/>
<dbReference type="EMBL" id="MU856240">
    <property type="protein sequence ID" value="KAK3897185.1"/>
    <property type="molecule type" value="Genomic_DNA"/>
</dbReference>
<evidence type="ECO:0008006" key="3">
    <source>
        <dbReference type="Google" id="ProtNLM"/>
    </source>
</evidence>
<dbReference type="InterPro" id="IPR036047">
    <property type="entry name" value="F-box-like_dom_sf"/>
</dbReference>
<organism evidence="1 2">
    <name type="scientific">Staphylotrichum tortipilum</name>
    <dbReference type="NCBI Taxonomy" id="2831512"/>
    <lineage>
        <taxon>Eukaryota</taxon>
        <taxon>Fungi</taxon>
        <taxon>Dikarya</taxon>
        <taxon>Ascomycota</taxon>
        <taxon>Pezizomycotina</taxon>
        <taxon>Sordariomycetes</taxon>
        <taxon>Sordariomycetidae</taxon>
        <taxon>Sordariales</taxon>
        <taxon>Chaetomiaceae</taxon>
        <taxon>Staphylotrichum</taxon>
    </lineage>
</organism>
<dbReference type="SUPFAM" id="SSF81383">
    <property type="entry name" value="F-box domain"/>
    <property type="match status" value="1"/>
</dbReference>